<comment type="caution">
    <text evidence="2">The sequence shown here is derived from an EMBL/GenBank/DDBJ whole genome shotgun (WGS) entry which is preliminary data.</text>
</comment>
<reference evidence="2" key="1">
    <citation type="journal article" date="2021" name="PeerJ">
        <title>Extensive microbial diversity within the chicken gut microbiome revealed by metagenomics and culture.</title>
        <authorList>
            <person name="Gilroy R."/>
            <person name="Ravi A."/>
            <person name="Getino M."/>
            <person name="Pursley I."/>
            <person name="Horton D.L."/>
            <person name="Alikhan N.F."/>
            <person name="Baker D."/>
            <person name="Gharbi K."/>
            <person name="Hall N."/>
            <person name="Watson M."/>
            <person name="Adriaenssens E.M."/>
            <person name="Foster-Nyarko E."/>
            <person name="Jarju S."/>
            <person name="Secka A."/>
            <person name="Antonio M."/>
            <person name="Oren A."/>
            <person name="Chaudhuri R.R."/>
            <person name="La Ragione R."/>
            <person name="Hildebrand F."/>
            <person name="Pallen M.J."/>
        </authorList>
    </citation>
    <scope>NUCLEOTIDE SEQUENCE</scope>
    <source>
        <strain evidence="2">ChiGjej1B1-1692</strain>
    </source>
</reference>
<dbReference type="AlphaFoldDB" id="A0A9D2NW25"/>
<proteinExistence type="predicted"/>
<dbReference type="EMBL" id="DWWK01000072">
    <property type="protein sequence ID" value="HJC38420.1"/>
    <property type="molecule type" value="Genomic_DNA"/>
</dbReference>
<reference evidence="2" key="2">
    <citation type="submission" date="2021-04" db="EMBL/GenBank/DDBJ databases">
        <authorList>
            <person name="Gilroy R."/>
        </authorList>
    </citation>
    <scope>NUCLEOTIDE SEQUENCE</scope>
    <source>
        <strain evidence="2">ChiGjej1B1-1692</strain>
    </source>
</reference>
<accession>A0A9D2NW25</accession>
<feature type="domain" description="DUF4340" evidence="1">
    <location>
        <begin position="72"/>
        <end position="207"/>
    </location>
</feature>
<sequence length="299" mass="32921">MKKNKSLFILLGVLLVLLIVYFALQSWNRQQEEKESQDEAVVVTDIDPEDITAISYDAGDGERAFEKQDGTWVYTTDAEFPLKQDFPETIAEDMGQLRADRELVDGDELADYGLEEPVYTVTLTQSDGTVTEIYFGNTVDDYYYVTVNDDGVVYTVSSTAADNLTQSLDEMAQLDEYPSIGSGNLKKVSITENGETTAYDSENEDQSEDISGIAGGLGAVTLSEAADYSVADADLAGYGLDEASRITVEVTYTEDDEDKTMTLYIGGDNGDSSRYVMIDDSRIVYLISDEICSNILNED</sequence>
<dbReference type="InterPro" id="IPR025641">
    <property type="entry name" value="DUF4340"/>
</dbReference>
<organism evidence="2 3">
    <name type="scientific">Candidatus Mediterraneibacter faecigallinarum</name>
    <dbReference type="NCBI Taxonomy" id="2838669"/>
    <lineage>
        <taxon>Bacteria</taxon>
        <taxon>Bacillati</taxon>
        <taxon>Bacillota</taxon>
        <taxon>Clostridia</taxon>
        <taxon>Lachnospirales</taxon>
        <taxon>Lachnospiraceae</taxon>
        <taxon>Mediterraneibacter</taxon>
    </lineage>
</organism>
<evidence type="ECO:0000259" key="1">
    <source>
        <dbReference type="Pfam" id="PF14238"/>
    </source>
</evidence>
<evidence type="ECO:0000313" key="2">
    <source>
        <dbReference type="EMBL" id="HJC38420.1"/>
    </source>
</evidence>
<feature type="domain" description="DUF4340" evidence="1">
    <location>
        <begin position="208"/>
        <end position="289"/>
    </location>
</feature>
<dbReference type="Proteomes" id="UP000823894">
    <property type="component" value="Unassembled WGS sequence"/>
</dbReference>
<gene>
    <name evidence="2" type="ORF">H9757_05075</name>
</gene>
<name>A0A9D2NW25_9FIRM</name>
<dbReference type="Pfam" id="PF14238">
    <property type="entry name" value="DUF4340"/>
    <property type="match status" value="2"/>
</dbReference>
<evidence type="ECO:0000313" key="3">
    <source>
        <dbReference type="Proteomes" id="UP000823894"/>
    </source>
</evidence>
<protein>
    <submittedName>
        <fullName evidence="2">DUF4340 domain-containing protein</fullName>
    </submittedName>
</protein>